<keyword evidence="4" id="KW-1185">Reference proteome</keyword>
<dbReference type="PROSITE" id="PS52050">
    <property type="entry name" value="WYL"/>
    <property type="match status" value="1"/>
</dbReference>
<dbReference type="InterPro" id="IPR051534">
    <property type="entry name" value="CBASS_pafABC_assoc_protein"/>
</dbReference>
<dbReference type="Pfam" id="PF13280">
    <property type="entry name" value="WYL"/>
    <property type="match status" value="1"/>
</dbReference>
<dbReference type="PANTHER" id="PTHR34580:SF9">
    <property type="entry name" value="SLL5097 PROTEIN"/>
    <property type="match status" value="1"/>
</dbReference>
<accession>A0A7U3ZQ25</accession>
<dbReference type="KEGG" id="rsi:Runsl_4971"/>
<proteinExistence type="predicted"/>
<dbReference type="AlphaFoldDB" id="A0A7U3ZQ25"/>
<dbReference type="Proteomes" id="UP000000493">
    <property type="component" value="Chromosome"/>
</dbReference>
<dbReference type="InterPro" id="IPR036388">
    <property type="entry name" value="WH-like_DNA-bd_sf"/>
</dbReference>
<organism evidence="3 4">
    <name type="scientific">Runella slithyformis (strain ATCC 29530 / DSM 19594 / LMG 11500 / NCIMB 11436 / LSU 4)</name>
    <dbReference type="NCBI Taxonomy" id="761193"/>
    <lineage>
        <taxon>Bacteria</taxon>
        <taxon>Pseudomonadati</taxon>
        <taxon>Bacteroidota</taxon>
        <taxon>Cytophagia</taxon>
        <taxon>Cytophagales</taxon>
        <taxon>Spirosomataceae</taxon>
        <taxon>Runella</taxon>
    </lineage>
</organism>
<dbReference type="EMBL" id="CP002859">
    <property type="protein sequence ID" value="AEI51280.1"/>
    <property type="molecule type" value="Genomic_DNA"/>
</dbReference>
<dbReference type="PANTHER" id="PTHR34580">
    <property type="match status" value="1"/>
</dbReference>
<dbReference type="Pfam" id="PF25583">
    <property type="entry name" value="WCX"/>
    <property type="match status" value="1"/>
</dbReference>
<evidence type="ECO:0000313" key="4">
    <source>
        <dbReference type="Proteomes" id="UP000000493"/>
    </source>
</evidence>
<evidence type="ECO:0000313" key="3">
    <source>
        <dbReference type="EMBL" id="AEI51280.1"/>
    </source>
</evidence>
<dbReference type="Gene3D" id="1.10.10.10">
    <property type="entry name" value="Winged helix-like DNA-binding domain superfamily/Winged helix DNA-binding domain"/>
    <property type="match status" value="1"/>
</dbReference>
<dbReference type="InterPro" id="IPR057727">
    <property type="entry name" value="WCX_dom"/>
</dbReference>
<reference evidence="3 4" key="2">
    <citation type="journal article" date="2012" name="Stand. Genomic Sci.">
        <title>Complete genome sequence of the aquatic bacterium Runella slithyformis type strain (LSU 4(T)).</title>
        <authorList>
            <person name="Copeland A."/>
            <person name="Zhang X."/>
            <person name="Misra M."/>
            <person name="Lapidus A."/>
            <person name="Nolan M."/>
            <person name="Lucas S."/>
            <person name="Deshpande S."/>
            <person name="Cheng J.F."/>
            <person name="Tapia R."/>
            <person name="Goodwin L.A."/>
            <person name="Pitluck S."/>
            <person name="Liolios K."/>
            <person name="Pagani I."/>
            <person name="Ivanova N."/>
            <person name="Mikhailova N."/>
            <person name="Pati A."/>
            <person name="Chen A."/>
            <person name="Palaniappan K."/>
            <person name="Land M."/>
            <person name="Hauser L."/>
            <person name="Pan C."/>
            <person name="Jeffries C.D."/>
            <person name="Detter J.C."/>
            <person name="Brambilla E.M."/>
            <person name="Rohde M."/>
            <person name="Djao O.D."/>
            <person name="Goker M."/>
            <person name="Sikorski J."/>
            <person name="Tindall B.J."/>
            <person name="Woyke T."/>
            <person name="Bristow J."/>
            <person name="Eisen J.A."/>
            <person name="Markowitz V."/>
            <person name="Hugenholtz P."/>
            <person name="Kyrpides N.C."/>
            <person name="Klenk H.P."/>
            <person name="Mavromatis K."/>
        </authorList>
    </citation>
    <scope>NUCLEOTIDE SEQUENCE [LARGE SCALE GENOMIC DNA]</scope>
    <source>
        <strain evidence="4">ATCC 29530 / DSM 19594 / LMG 11500 / NCIMB 11436 / LSU 4</strain>
    </source>
</reference>
<reference evidence="4" key="1">
    <citation type="submission" date="2011-06" db="EMBL/GenBank/DDBJ databases">
        <title>The complete genome of chromosome of Runella slithyformis DSM 19594.</title>
        <authorList>
            <consortium name="US DOE Joint Genome Institute (JGI-PGF)"/>
            <person name="Lucas S."/>
            <person name="Han J."/>
            <person name="Lapidus A."/>
            <person name="Bruce D."/>
            <person name="Goodwin L."/>
            <person name="Pitluck S."/>
            <person name="Peters L."/>
            <person name="Kyrpides N."/>
            <person name="Mavromatis K."/>
            <person name="Ivanova N."/>
            <person name="Ovchinnikova G."/>
            <person name="Zhang X."/>
            <person name="Misra M."/>
            <person name="Detter J.C."/>
            <person name="Tapia R."/>
            <person name="Han C."/>
            <person name="Land M."/>
            <person name="Hauser L."/>
            <person name="Markowitz V."/>
            <person name="Cheng J.-F."/>
            <person name="Hugenholtz P."/>
            <person name="Woyke T."/>
            <person name="Wu D."/>
            <person name="Tindall B."/>
            <person name="Faehrich R."/>
            <person name="Brambilla E."/>
            <person name="Klenk H.-P."/>
            <person name="Eisen J.A."/>
        </authorList>
    </citation>
    <scope>NUCLEOTIDE SEQUENCE [LARGE SCALE GENOMIC DNA]</scope>
    <source>
        <strain evidence="4">ATCC 29530 / DSM 19594 / LMG 11500 / NCIMB 11436 / LSU 4</strain>
    </source>
</reference>
<protein>
    <submittedName>
        <fullName evidence="3">Transcriptional regulator</fullName>
    </submittedName>
</protein>
<feature type="domain" description="WCX" evidence="2">
    <location>
        <begin position="252"/>
        <end position="330"/>
    </location>
</feature>
<name>A0A7U3ZQ25_RUNSL</name>
<feature type="domain" description="WYL" evidence="1">
    <location>
        <begin position="153"/>
        <end position="217"/>
    </location>
</feature>
<dbReference type="InterPro" id="IPR026881">
    <property type="entry name" value="WYL_dom"/>
</dbReference>
<sequence>MHAPKNMKKIIQTQYERFQKINERLNRWKGQVVHKTELMRLCECSERTIKQDIADMRTLYDAPIDYDFKVKGYFYRSPFDLEMRVHLTKNELAALEAAVGTLTQFSHLEPFRELQSAVSKLDQAVKYRFRHPNGESRGIQFENVPLLPGGELIGPLLEAIRGRQWVRFSYRKFENELADDYDLFPYLLKEHRNRWYLLGWARNRKGIRTFGLERINPLSLQRTDIVDEAPAFDAGRYFEKAMGVAIYEDRAPEEVILSFTPFQANYFKTQPFFPYRPEQVLVDDAAEFRVRLHLIINKELVYELARMGADVCVLAPEQLVREMRDFHRKAVERYAVLNDE</sequence>
<gene>
    <name evidence="3" type="ordered locus">Runsl_4971</name>
</gene>
<evidence type="ECO:0000259" key="2">
    <source>
        <dbReference type="Pfam" id="PF25583"/>
    </source>
</evidence>
<evidence type="ECO:0000259" key="1">
    <source>
        <dbReference type="Pfam" id="PF13280"/>
    </source>
</evidence>